<name>A0A4P9W8R4_9FUNG</name>
<evidence type="ECO:0000256" key="1">
    <source>
        <dbReference type="SAM" id="MobiDB-lite"/>
    </source>
</evidence>
<protein>
    <submittedName>
        <fullName evidence="2">Uncharacterized protein</fullName>
    </submittedName>
</protein>
<feature type="region of interest" description="Disordered" evidence="1">
    <location>
        <begin position="413"/>
        <end position="449"/>
    </location>
</feature>
<dbReference type="Proteomes" id="UP000269721">
    <property type="component" value="Unassembled WGS sequence"/>
</dbReference>
<accession>A0A4P9W8R4</accession>
<dbReference type="AlphaFoldDB" id="A0A4P9W8R4"/>
<evidence type="ECO:0000313" key="2">
    <source>
        <dbReference type="EMBL" id="RKO86556.1"/>
    </source>
</evidence>
<proteinExistence type="predicted"/>
<evidence type="ECO:0000313" key="3">
    <source>
        <dbReference type="Proteomes" id="UP000269721"/>
    </source>
</evidence>
<keyword evidence="3" id="KW-1185">Reference proteome</keyword>
<dbReference type="EMBL" id="KZ998096">
    <property type="protein sequence ID" value="RKO86556.1"/>
    <property type="molecule type" value="Genomic_DNA"/>
</dbReference>
<sequence>MLLLPNTLPIPCQGHPHRCITFASQPTPSYSYFFYHQESCRKATYTPFGTGARFRPLLPRSSPSGRTPQNFTSLLSQRLALTSAPPAYRDPIRHTDNVVSSSVSCIAPAARQVPSPRRHTPSPLHPPGKTTIRAPTITNPIYAPLKLSQSSFTGNSAYVYALATTTIPNADLEETGVYILDDDFGRLQKLHCELACDRIPFRTVPQAGLLSLIGRVGLGRDVDNLGTHLWVGLEVFNVEAKFNGSWGSVGLIQVLTVQEPLLTAVVGGHKVCMDHPWYLDPEDDLDIWTSAPGMPPWTQTPWASTAIALERQMAFVDGNLKNLEGKRRPMLAAAIDSHWRCYSLTIPLFMVVPVTVLTIFKRPSIRKHCLKQNSPRGGGKLGNLNQRQYQGFEQSPLREAALQGGAVRSVQFSHWKSQLPPRTESDRRAEDAGTAGSHPSPHQLHPPPFSKMHPTLQFAVATLVASVSTQTLQIPPPMPANWPSTDQTIAISGALLKDPLVADALAYVTAKVPAATLAIKVSTPIQVSWMVSCCLGWERFGVETDVLTLGLFYRHLIMSFRNPLSLTTMIVSSGVG</sequence>
<gene>
    <name evidence="2" type="ORF">BDK51DRAFT_37874</name>
</gene>
<feature type="region of interest" description="Disordered" evidence="1">
    <location>
        <begin position="110"/>
        <end position="133"/>
    </location>
</feature>
<reference evidence="3" key="1">
    <citation type="journal article" date="2018" name="Nat. Microbiol.">
        <title>Leveraging single-cell genomics to expand the fungal tree of life.</title>
        <authorList>
            <person name="Ahrendt S.R."/>
            <person name="Quandt C.A."/>
            <person name="Ciobanu D."/>
            <person name="Clum A."/>
            <person name="Salamov A."/>
            <person name="Andreopoulos B."/>
            <person name="Cheng J.F."/>
            <person name="Woyke T."/>
            <person name="Pelin A."/>
            <person name="Henrissat B."/>
            <person name="Reynolds N.K."/>
            <person name="Benny G.L."/>
            <person name="Smith M.E."/>
            <person name="James T.Y."/>
            <person name="Grigoriev I.V."/>
        </authorList>
    </citation>
    <scope>NUCLEOTIDE SEQUENCE [LARGE SCALE GENOMIC DNA]</scope>
</reference>
<organism evidence="2 3">
    <name type="scientific">Blyttiomyces helicus</name>
    <dbReference type="NCBI Taxonomy" id="388810"/>
    <lineage>
        <taxon>Eukaryota</taxon>
        <taxon>Fungi</taxon>
        <taxon>Fungi incertae sedis</taxon>
        <taxon>Chytridiomycota</taxon>
        <taxon>Chytridiomycota incertae sedis</taxon>
        <taxon>Chytridiomycetes</taxon>
        <taxon>Chytridiomycetes incertae sedis</taxon>
        <taxon>Blyttiomyces</taxon>
    </lineage>
</organism>